<evidence type="ECO:0000259" key="1">
    <source>
        <dbReference type="Pfam" id="PF01789"/>
    </source>
</evidence>
<dbReference type="GO" id="GO:0009654">
    <property type="term" value="C:photosystem II oxygen evolving complex"/>
    <property type="evidence" value="ECO:0007669"/>
    <property type="project" value="InterPro"/>
</dbReference>
<dbReference type="InterPro" id="IPR002683">
    <property type="entry name" value="PsbP_C"/>
</dbReference>
<protein>
    <recommendedName>
        <fullName evidence="1">PsbP C-terminal domain-containing protein</fullName>
    </recommendedName>
</protein>
<dbReference type="KEGG" id="smo:SELMODRAFT_447486"/>
<dbReference type="GO" id="GO:0019898">
    <property type="term" value="C:extrinsic component of membrane"/>
    <property type="evidence" value="ECO:0007669"/>
    <property type="project" value="InterPro"/>
</dbReference>
<dbReference type="PANTHER" id="PTHR37764">
    <property type="entry name" value="KETOSE/ALDOSE ISOMERASE, PUTATIVE (MOG1/PSBP/DUF1795-LIKE PHOTOSYSTEM II REACTION CENTER PSBP FAMILY PROTEIN)-RELATED"/>
    <property type="match status" value="1"/>
</dbReference>
<sequence>MGTIIALTPSGFLCRDTKRDPCVCPMSVHSPHHAAQSVRLSRRGFGVQLVLLPSPWMQMPMPAAALEQEELNIPKKNDPNSWDEYQGDGFGVKIPPGFEDTLEPDEFPIGEVPLYGNRAKPKVFAARFASRDGEEFVSVVIRRASQLKATFFEAKSIKDLGKVDDIAKLFLPVGARLTAASSVTSEAQRVYYLYEYLAGSKHVVVSAAAQSGRIFVAAATAPQSRWKKDGRLLSSAAASFYLL</sequence>
<keyword evidence="3" id="KW-1185">Reference proteome</keyword>
<dbReference type="InParanoid" id="D8SZV4"/>
<dbReference type="Gene3D" id="3.40.1000.10">
    <property type="entry name" value="Mog1/PsbP, alpha/beta/alpha sandwich"/>
    <property type="match status" value="1"/>
</dbReference>
<dbReference type="OrthoDB" id="1621991at2759"/>
<dbReference type="HOGENOM" id="CLU_096635_0_0_1"/>
<accession>D8SZV4</accession>
<dbReference type="Proteomes" id="UP000001514">
    <property type="component" value="Unassembled WGS sequence"/>
</dbReference>
<dbReference type="Gramene" id="EFJ10146">
    <property type="protein sequence ID" value="EFJ10146"/>
    <property type="gene ID" value="SELMODRAFT_447486"/>
</dbReference>
<dbReference type="STRING" id="88036.D8SZV4"/>
<dbReference type="OMA" id="FARDEQH"/>
<proteinExistence type="predicted"/>
<dbReference type="AlphaFoldDB" id="D8SZV4"/>
<dbReference type="GO" id="GO:0015979">
    <property type="term" value="P:photosynthesis"/>
    <property type="evidence" value="ECO:0007669"/>
    <property type="project" value="InterPro"/>
</dbReference>
<dbReference type="Pfam" id="PF01789">
    <property type="entry name" value="PsbP"/>
    <property type="match status" value="1"/>
</dbReference>
<dbReference type="FunCoup" id="D8SZV4">
    <property type="interactions" value="1776"/>
</dbReference>
<dbReference type="eggNOG" id="KOG4599">
    <property type="taxonomic scope" value="Eukaryota"/>
</dbReference>
<organism evidence="3">
    <name type="scientific">Selaginella moellendorffii</name>
    <name type="common">Spikemoss</name>
    <dbReference type="NCBI Taxonomy" id="88036"/>
    <lineage>
        <taxon>Eukaryota</taxon>
        <taxon>Viridiplantae</taxon>
        <taxon>Streptophyta</taxon>
        <taxon>Embryophyta</taxon>
        <taxon>Tracheophyta</taxon>
        <taxon>Lycopodiopsida</taxon>
        <taxon>Selaginellales</taxon>
        <taxon>Selaginellaceae</taxon>
        <taxon>Selaginella</taxon>
    </lineage>
</organism>
<reference evidence="2 3" key="1">
    <citation type="journal article" date="2011" name="Science">
        <title>The Selaginella genome identifies genetic changes associated with the evolution of vascular plants.</title>
        <authorList>
            <person name="Banks J.A."/>
            <person name="Nishiyama T."/>
            <person name="Hasebe M."/>
            <person name="Bowman J.L."/>
            <person name="Gribskov M."/>
            <person name="dePamphilis C."/>
            <person name="Albert V.A."/>
            <person name="Aono N."/>
            <person name="Aoyama T."/>
            <person name="Ambrose B.A."/>
            <person name="Ashton N.W."/>
            <person name="Axtell M.J."/>
            <person name="Barker E."/>
            <person name="Barker M.S."/>
            <person name="Bennetzen J.L."/>
            <person name="Bonawitz N.D."/>
            <person name="Chapple C."/>
            <person name="Cheng C."/>
            <person name="Correa L.G."/>
            <person name="Dacre M."/>
            <person name="DeBarry J."/>
            <person name="Dreyer I."/>
            <person name="Elias M."/>
            <person name="Engstrom E.M."/>
            <person name="Estelle M."/>
            <person name="Feng L."/>
            <person name="Finet C."/>
            <person name="Floyd S.K."/>
            <person name="Frommer W.B."/>
            <person name="Fujita T."/>
            <person name="Gramzow L."/>
            <person name="Gutensohn M."/>
            <person name="Harholt J."/>
            <person name="Hattori M."/>
            <person name="Heyl A."/>
            <person name="Hirai T."/>
            <person name="Hiwatashi Y."/>
            <person name="Ishikawa M."/>
            <person name="Iwata M."/>
            <person name="Karol K.G."/>
            <person name="Koehler B."/>
            <person name="Kolukisaoglu U."/>
            <person name="Kubo M."/>
            <person name="Kurata T."/>
            <person name="Lalonde S."/>
            <person name="Li K."/>
            <person name="Li Y."/>
            <person name="Litt A."/>
            <person name="Lyons E."/>
            <person name="Manning G."/>
            <person name="Maruyama T."/>
            <person name="Michael T.P."/>
            <person name="Mikami K."/>
            <person name="Miyazaki S."/>
            <person name="Morinaga S."/>
            <person name="Murata T."/>
            <person name="Mueller-Roeber B."/>
            <person name="Nelson D.R."/>
            <person name="Obara M."/>
            <person name="Oguri Y."/>
            <person name="Olmstead R.G."/>
            <person name="Onodera N."/>
            <person name="Petersen B.L."/>
            <person name="Pils B."/>
            <person name="Prigge M."/>
            <person name="Rensing S.A."/>
            <person name="Riano-Pachon D.M."/>
            <person name="Roberts A.W."/>
            <person name="Sato Y."/>
            <person name="Scheller H.V."/>
            <person name="Schulz B."/>
            <person name="Schulz C."/>
            <person name="Shakirov E.V."/>
            <person name="Shibagaki N."/>
            <person name="Shinohara N."/>
            <person name="Shippen D.E."/>
            <person name="Soerensen I."/>
            <person name="Sotooka R."/>
            <person name="Sugimoto N."/>
            <person name="Sugita M."/>
            <person name="Sumikawa N."/>
            <person name="Tanurdzic M."/>
            <person name="Theissen G."/>
            <person name="Ulvskov P."/>
            <person name="Wakazuki S."/>
            <person name="Weng J.K."/>
            <person name="Willats W.W."/>
            <person name="Wipf D."/>
            <person name="Wolf P.G."/>
            <person name="Yang L."/>
            <person name="Zimmer A.D."/>
            <person name="Zhu Q."/>
            <person name="Mitros T."/>
            <person name="Hellsten U."/>
            <person name="Loque D."/>
            <person name="Otillar R."/>
            <person name="Salamov A."/>
            <person name="Schmutz J."/>
            <person name="Shapiro H."/>
            <person name="Lindquist E."/>
            <person name="Lucas S."/>
            <person name="Rokhsar D."/>
            <person name="Grigoriev I.V."/>
        </authorList>
    </citation>
    <scope>NUCLEOTIDE SEQUENCE [LARGE SCALE GENOMIC DNA]</scope>
</reference>
<dbReference type="SUPFAM" id="SSF55724">
    <property type="entry name" value="Mog1p/PsbP-like"/>
    <property type="match status" value="1"/>
</dbReference>
<evidence type="ECO:0000313" key="2">
    <source>
        <dbReference type="EMBL" id="EFJ10146.1"/>
    </source>
</evidence>
<feature type="domain" description="PsbP C-terminal" evidence="1">
    <location>
        <begin position="86"/>
        <end position="240"/>
    </location>
</feature>
<dbReference type="EMBL" id="GL377656">
    <property type="protein sequence ID" value="EFJ10146.1"/>
    <property type="molecule type" value="Genomic_DNA"/>
</dbReference>
<name>D8SZV4_SELML</name>
<dbReference type="InterPro" id="IPR016123">
    <property type="entry name" value="Mog1/PsbP_a/b/a-sand"/>
</dbReference>
<dbReference type="GO" id="GO:0005509">
    <property type="term" value="F:calcium ion binding"/>
    <property type="evidence" value="ECO:0007669"/>
    <property type="project" value="InterPro"/>
</dbReference>
<dbReference type="PANTHER" id="PTHR37764:SF1">
    <property type="entry name" value="KETOSE_ALDOSE ISOMERASE, PUTATIVE (MOG1_PSBP_DUF1795-LIKE PHOTOSYSTEM II REACTION CENTER PSBP FAMILY PROTEIN)-RELATED"/>
    <property type="match status" value="1"/>
</dbReference>
<evidence type="ECO:0000313" key="3">
    <source>
        <dbReference type="Proteomes" id="UP000001514"/>
    </source>
</evidence>
<gene>
    <name evidence="2" type="ORF">SELMODRAFT_447486</name>
</gene>